<evidence type="ECO:0000256" key="1">
    <source>
        <dbReference type="SAM" id="Coils"/>
    </source>
</evidence>
<gene>
    <name evidence="2" type="ORF">IC235_08030</name>
</gene>
<organism evidence="2 3">
    <name type="scientific">Hymenobacter montanus</name>
    <dbReference type="NCBI Taxonomy" id="2771359"/>
    <lineage>
        <taxon>Bacteria</taxon>
        <taxon>Pseudomonadati</taxon>
        <taxon>Bacteroidota</taxon>
        <taxon>Cytophagia</taxon>
        <taxon>Cytophagales</taxon>
        <taxon>Hymenobacteraceae</taxon>
        <taxon>Hymenobacter</taxon>
    </lineage>
</organism>
<dbReference type="Proteomes" id="UP000612233">
    <property type="component" value="Unassembled WGS sequence"/>
</dbReference>
<evidence type="ECO:0000313" key="2">
    <source>
        <dbReference type="EMBL" id="MBD2767840.1"/>
    </source>
</evidence>
<sequence>MNLRALYDTLRQRRRPEDVADMLLPLLQDKLTGQQSLTLRKAANHSLRRSVWQYSAMASIFRPPQGADRQVRKTAELFAQVPPPGLRYDVPADVEAFLKKVNPLLGKQLGHNNYLTDRLDRAARAASGIDLPKRQYNKLFRSVRHLEEKLQTMLAEQRRAEFEQVAKHGLAHELSYEVFAQDLDSAAFVAYYTARCNMRSEFTIAGQQRAYDEVADMLFRRCSGRQPSTLARWLGATPSPPAATANWWAIAHVYPAPEVLALLTSEQQGELLGRWTSLLQELAGYLHGIWSQNSFQRDSMIVKRGDDSSTWNAAAGSWNKTRDNWINLLYALGMEFVLEEMCFGKVLRLMAADVVAWHHRAGQGLDPNTQVWAALPLPWEVFLGTATCTRAQVASACRQAGLDPLKSGWLAPRPHGVVPFRPTPELVHGVSVTNPYLAAVLKRHRYFSGKPVLPLRPEVN</sequence>
<keyword evidence="3" id="KW-1185">Reference proteome</keyword>
<keyword evidence="1" id="KW-0175">Coiled coil</keyword>
<evidence type="ECO:0000313" key="3">
    <source>
        <dbReference type="Proteomes" id="UP000612233"/>
    </source>
</evidence>
<feature type="coiled-coil region" evidence="1">
    <location>
        <begin position="136"/>
        <end position="163"/>
    </location>
</feature>
<reference evidence="2" key="1">
    <citation type="submission" date="2020-09" db="EMBL/GenBank/DDBJ databases">
        <authorList>
            <person name="Kim M.K."/>
        </authorList>
    </citation>
    <scope>NUCLEOTIDE SEQUENCE</scope>
    <source>
        <strain evidence="2">BT664</strain>
    </source>
</reference>
<protein>
    <submittedName>
        <fullName evidence="2">Uncharacterized protein</fullName>
    </submittedName>
</protein>
<dbReference type="RefSeq" id="WP_191004657.1">
    <property type="nucleotide sequence ID" value="NZ_JACXAD010000007.1"/>
</dbReference>
<name>A0A927BBR2_9BACT</name>
<comment type="caution">
    <text evidence="2">The sequence shown here is derived from an EMBL/GenBank/DDBJ whole genome shotgun (WGS) entry which is preliminary data.</text>
</comment>
<dbReference type="EMBL" id="JACXAD010000007">
    <property type="protein sequence ID" value="MBD2767840.1"/>
    <property type="molecule type" value="Genomic_DNA"/>
</dbReference>
<dbReference type="AlphaFoldDB" id="A0A927BBR2"/>
<accession>A0A927BBR2</accession>
<proteinExistence type="predicted"/>